<dbReference type="SUPFAM" id="SSF52540">
    <property type="entry name" value="P-loop containing nucleoside triphosphate hydrolases"/>
    <property type="match status" value="1"/>
</dbReference>
<dbReference type="InterPro" id="IPR018078">
    <property type="entry name" value="DNA-binding_RecF_CS"/>
</dbReference>
<dbReference type="GO" id="GO:0006260">
    <property type="term" value="P:DNA replication"/>
    <property type="evidence" value="ECO:0007669"/>
    <property type="project" value="UniProtKB-UniRule"/>
</dbReference>
<dbReference type="GO" id="GO:0003697">
    <property type="term" value="F:single-stranded DNA binding"/>
    <property type="evidence" value="ECO:0007669"/>
    <property type="project" value="UniProtKB-UniRule"/>
</dbReference>
<dbReference type="InterPro" id="IPR027417">
    <property type="entry name" value="P-loop_NTPase"/>
</dbReference>
<keyword evidence="5 12" id="KW-0235">DNA replication</keyword>
<organism evidence="15 16">
    <name type="scientific">Brotocaccenecus cirricatena</name>
    <dbReference type="NCBI Taxonomy" id="3064195"/>
    <lineage>
        <taxon>Bacteria</taxon>
        <taxon>Bacillati</taxon>
        <taxon>Bacillota</taxon>
        <taxon>Clostridia</taxon>
        <taxon>Eubacteriales</taxon>
        <taxon>Oscillospiraceae</taxon>
        <taxon>Brotocaccenecus</taxon>
    </lineage>
</organism>
<protein>
    <recommendedName>
        <fullName evidence="3 12">DNA replication and repair protein RecF</fullName>
    </recommendedName>
</protein>
<dbReference type="InterPro" id="IPR042174">
    <property type="entry name" value="RecF_2"/>
</dbReference>
<dbReference type="GO" id="GO:0000731">
    <property type="term" value="P:DNA synthesis involved in DNA repair"/>
    <property type="evidence" value="ECO:0007669"/>
    <property type="project" value="TreeGrafter"/>
</dbReference>
<keyword evidence="11 12" id="KW-0742">SOS response</keyword>
<evidence type="ECO:0000259" key="14">
    <source>
        <dbReference type="Pfam" id="PF02463"/>
    </source>
</evidence>
<dbReference type="PROSITE" id="PS00617">
    <property type="entry name" value="RECF_1"/>
    <property type="match status" value="1"/>
</dbReference>
<keyword evidence="4 12" id="KW-0963">Cytoplasm</keyword>
<evidence type="ECO:0000256" key="12">
    <source>
        <dbReference type="HAMAP-Rule" id="MF_00365"/>
    </source>
</evidence>
<evidence type="ECO:0000256" key="4">
    <source>
        <dbReference type="ARBA" id="ARBA00022490"/>
    </source>
</evidence>
<keyword evidence="10 12" id="KW-0234">DNA repair</keyword>
<dbReference type="InterPro" id="IPR003395">
    <property type="entry name" value="RecF/RecN/SMC_N"/>
</dbReference>
<dbReference type="GO" id="GO:0009432">
    <property type="term" value="P:SOS response"/>
    <property type="evidence" value="ECO:0007669"/>
    <property type="project" value="UniProtKB-UniRule"/>
</dbReference>
<proteinExistence type="inferred from homology"/>
<evidence type="ECO:0000256" key="11">
    <source>
        <dbReference type="ARBA" id="ARBA00023236"/>
    </source>
</evidence>
<keyword evidence="16" id="KW-1185">Reference proteome</keyword>
<dbReference type="PANTHER" id="PTHR32182:SF0">
    <property type="entry name" value="DNA REPLICATION AND REPAIR PROTEIN RECF"/>
    <property type="match status" value="1"/>
</dbReference>
<keyword evidence="7 12" id="KW-0227">DNA damage</keyword>
<evidence type="ECO:0000256" key="13">
    <source>
        <dbReference type="RuleBase" id="RU000578"/>
    </source>
</evidence>
<evidence type="ECO:0000256" key="10">
    <source>
        <dbReference type="ARBA" id="ARBA00023204"/>
    </source>
</evidence>
<accession>A0AAE3DFS3</accession>
<keyword evidence="6 12" id="KW-0547">Nucleotide-binding</keyword>
<evidence type="ECO:0000256" key="2">
    <source>
        <dbReference type="ARBA" id="ARBA00008016"/>
    </source>
</evidence>
<dbReference type="Pfam" id="PF02463">
    <property type="entry name" value="SMC_N"/>
    <property type="match status" value="1"/>
</dbReference>
<name>A0AAE3DFS3_9FIRM</name>
<dbReference type="GO" id="GO:0006302">
    <property type="term" value="P:double-strand break repair"/>
    <property type="evidence" value="ECO:0007669"/>
    <property type="project" value="TreeGrafter"/>
</dbReference>
<sequence>MQIDRLLLEGFRNYDSQQLTFDGSCNVIYGENAQGKTNLLEAIVYLSCGRSPRTHADRELIGFDRDRARLVGHIQAREREFETEILLNRGRRRKMTVNGVAAKNGGDLSQVLHTVFFSPEDLFLIREGAAARRRFMDMSLCQLRPRYAEALAEYGRLYEHKTRILRDSDEYPQLLDTLPDFNHRLCQVGAVLISYRARYVQALAVHAQRAHWECSGEREELALTYQTVKTVEDPLGPVQDIAGALEEHQARHYQAELASRLCLSGPHKDDIAVTVNGLEARHFCSQGQVRTAALSLKLADREIHKNAIGEYPVMLLDDVLSELDPRRQEYVLNRIAGGQVFITCCENDRLDALLSGRVYHIREGRVL</sequence>
<evidence type="ECO:0000256" key="5">
    <source>
        <dbReference type="ARBA" id="ARBA00022705"/>
    </source>
</evidence>
<dbReference type="Gene3D" id="1.20.1050.90">
    <property type="entry name" value="RecF/RecN/SMC, N-terminal domain"/>
    <property type="match status" value="1"/>
</dbReference>
<evidence type="ECO:0000313" key="16">
    <source>
        <dbReference type="Proteomes" id="UP001199319"/>
    </source>
</evidence>
<dbReference type="NCBIfam" id="TIGR00611">
    <property type="entry name" value="recf"/>
    <property type="match status" value="1"/>
</dbReference>
<dbReference type="EMBL" id="JAJEPW010000022">
    <property type="protein sequence ID" value="MCC2129589.1"/>
    <property type="molecule type" value="Genomic_DNA"/>
</dbReference>
<dbReference type="PANTHER" id="PTHR32182">
    <property type="entry name" value="DNA REPLICATION AND REPAIR PROTEIN RECF"/>
    <property type="match status" value="1"/>
</dbReference>
<comment type="function">
    <text evidence="12 13">The RecF protein is involved in DNA metabolism; it is required for DNA replication and normal SOS inducibility. RecF binds preferentially to single-stranded, linear DNA. It also seems to bind ATP.</text>
</comment>
<reference evidence="15" key="1">
    <citation type="submission" date="2021-10" db="EMBL/GenBank/DDBJ databases">
        <title>Anaerobic single-cell dispensing facilitates the cultivation of human gut bacteria.</title>
        <authorList>
            <person name="Afrizal A."/>
        </authorList>
    </citation>
    <scope>NUCLEOTIDE SEQUENCE</scope>
    <source>
        <strain evidence="15">CLA-AA-H272</strain>
    </source>
</reference>
<feature type="binding site" evidence="12">
    <location>
        <begin position="30"/>
        <end position="37"/>
    </location>
    <ligand>
        <name>ATP</name>
        <dbReference type="ChEBI" id="CHEBI:30616"/>
    </ligand>
</feature>
<dbReference type="GO" id="GO:0005524">
    <property type="term" value="F:ATP binding"/>
    <property type="evidence" value="ECO:0007669"/>
    <property type="project" value="UniProtKB-UniRule"/>
</dbReference>
<evidence type="ECO:0000256" key="1">
    <source>
        <dbReference type="ARBA" id="ARBA00004496"/>
    </source>
</evidence>
<dbReference type="PROSITE" id="PS00618">
    <property type="entry name" value="RECF_2"/>
    <property type="match status" value="1"/>
</dbReference>
<dbReference type="HAMAP" id="MF_00365">
    <property type="entry name" value="RecF"/>
    <property type="match status" value="1"/>
</dbReference>
<gene>
    <name evidence="12 15" type="primary">recF</name>
    <name evidence="15" type="ORF">LKD37_08690</name>
</gene>
<comment type="subcellular location">
    <subcellularLocation>
        <location evidence="1 12 13">Cytoplasm</location>
    </subcellularLocation>
</comment>
<keyword evidence="9 12" id="KW-0238">DNA-binding</keyword>
<dbReference type="AlphaFoldDB" id="A0AAE3DFS3"/>
<evidence type="ECO:0000313" key="15">
    <source>
        <dbReference type="EMBL" id="MCC2129589.1"/>
    </source>
</evidence>
<evidence type="ECO:0000256" key="6">
    <source>
        <dbReference type="ARBA" id="ARBA00022741"/>
    </source>
</evidence>
<feature type="domain" description="RecF/RecN/SMC N-terminal" evidence="14">
    <location>
        <begin position="3"/>
        <end position="350"/>
    </location>
</feature>
<dbReference type="Proteomes" id="UP001199319">
    <property type="component" value="Unassembled WGS sequence"/>
</dbReference>
<evidence type="ECO:0000256" key="9">
    <source>
        <dbReference type="ARBA" id="ARBA00023125"/>
    </source>
</evidence>
<evidence type="ECO:0000256" key="7">
    <source>
        <dbReference type="ARBA" id="ARBA00022763"/>
    </source>
</evidence>
<evidence type="ECO:0000256" key="3">
    <source>
        <dbReference type="ARBA" id="ARBA00020170"/>
    </source>
</evidence>
<dbReference type="RefSeq" id="WP_302928865.1">
    <property type="nucleotide sequence ID" value="NZ_JAJEPW010000022.1"/>
</dbReference>
<dbReference type="GO" id="GO:0005737">
    <property type="term" value="C:cytoplasm"/>
    <property type="evidence" value="ECO:0007669"/>
    <property type="project" value="UniProtKB-SubCell"/>
</dbReference>
<keyword evidence="8 12" id="KW-0067">ATP-binding</keyword>
<comment type="caution">
    <text evidence="15">The sequence shown here is derived from an EMBL/GenBank/DDBJ whole genome shotgun (WGS) entry which is preliminary data.</text>
</comment>
<comment type="similarity">
    <text evidence="2 12 13">Belongs to the RecF family.</text>
</comment>
<dbReference type="Gene3D" id="3.40.50.300">
    <property type="entry name" value="P-loop containing nucleotide triphosphate hydrolases"/>
    <property type="match status" value="1"/>
</dbReference>
<evidence type="ECO:0000256" key="8">
    <source>
        <dbReference type="ARBA" id="ARBA00022840"/>
    </source>
</evidence>
<dbReference type="InterPro" id="IPR001238">
    <property type="entry name" value="DNA-binding_RecF"/>
</dbReference>